<accession>A0A5E8HB55</accession>
<evidence type="ECO:0000256" key="1">
    <source>
        <dbReference type="SAM" id="MobiDB-lite"/>
    </source>
</evidence>
<sequence length="66" mass="7174">MGVAGERLPKKRLHGRGESLGGGSSSPPKSGGEYTIFLPNPNPKPNYSHAKENTPFIFYVPNGRMF</sequence>
<name>A0A5E8HB55_9LEPT</name>
<dbReference type="STRING" id="1249483.LEP1GSC202_3493"/>
<organism evidence="2 3">
    <name type="scientific">Leptospira yanagawae serovar Saopaulo str. Sao Paulo = ATCC 700523</name>
    <dbReference type="NCBI Taxonomy" id="1249483"/>
    <lineage>
        <taxon>Bacteria</taxon>
        <taxon>Pseudomonadati</taxon>
        <taxon>Spirochaetota</taxon>
        <taxon>Spirochaetia</taxon>
        <taxon>Leptospirales</taxon>
        <taxon>Leptospiraceae</taxon>
        <taxon>Leptospira</taxon>
    </lineage>
</organism>
<dbReference type="EMBL" id="AOGX02000024">
    <property type="protein sequence ID" value="EOQ87968.1"/>
    <property type="molecule type" value="Genomic_DNA"/>
</dbReference>
<reference evidence="2 3" key="1">
    <citation type="submission" date="2013-04" db="EMBL/GenBank/DDBJ databases">
        <authorList>
            <person name="Harkins D.M."/>
            <person name="Durkin A.S."/>
            <person name="Brinkac L.M."/>
            <person name="Haft D.H."/>
            <person name="Selengut J.D."/>
            <person name="Sanka R."/>
            <person name="DePew J."/>
            <person name="Purushe J."/>
            <person name="Hartskeerl R.A."/>
            <person name="Ahmed A."/>
            <person name="van der Linden H."/>
            <person name="Goris M.G.A."/>
            <person name="Vinetz J.M."/>
            <person name="Sutton G.G."/>
            <person name="Nierman W.C."/>
            <person name="Fouts D.E."/>
        </authorList>
    </citation>
    <scope>NUCLEOTIDE SEQUENCE [LARGE SCALE GENOMIC DNA]</scope>
    <source>
        <strain evidence="2 3">Sao Paulo</strain>
    </source>
</reference>
<proteinExistence type="predicted"/>
<evidence type="ECO:0000313" key="3">
    <source>
        <dbReference type="Proteomes" id="UP000013996"/>
    </source>
</evidence>
<gene>
    <name evidence="2" type="ORF">LEP1GSC202_3493</name>
</gene>
<protein>
    <submittedName>
        <fullName evidence="2">Uncharacterized protein</fullName>
    </submittedName>
</protein>
<dbReference type="Proteomes" id="UP000013996">
    <property type="component" value="Unassembled WGS sequence"/>
</dbReference>
<dbReference type="AlphaFoldDB" id="A0A5E8HB55"/>
<comment type="caution">
    <text evidence="2">The sequence shown here is derived from an EMBL/GenBank/DDBJ whole genome shotgun (WGS) entry which is preliminary data.</text>
</comment>
<feature type="region of interest" description="Disordered" evidence="1">
    <location>
        <begin position="1"/>
        <end position="51"/>
    </location>
</feature>
<evidence type="ECO:0000313" key="2">
    <source>
        <dbReference type="EMBL" id="EOQ87968.1"/>
    </source>
</evidence>